<name>A0A2J6SB93_HYAVF</name>
<dbReference type="AlphaFoldDB" id="A0A2J6SB93"/>
<dbReference type="InterPro" id="IPR016160">
    <property type="entry name" value="Ald_DH_CS_CYS"/>
</dbReference>
<dbReference type="PROSITE" id="PS00070">
    <property type="entry name" value="ALDEHYDE_DEHYDR_CYS"/>
    <property type="match status" value="1"/>
</dbReference>
<reference evidence="3 4" key="1">
    <citation type="submission" date="2016-04" db="EMBL/GenBank/DDBJ databases">
        <title>A degradative enzymes factory behind the ericoid mycorrhizal symbiosis.</title>
        <authorList>
            <consortium name="DOE Joint Genome Institute"/>
            <person name="Martino E."/>
            <person name="Morin E."/>
            <person name="Grelet G."/>
            <person name="Kuo A."/>
            <person name="Kohler A."/>
            <person name="Daghino S."/>
            <person name="Barry K."/>
            <person name="Choi C."/>
            <person name="Cichocki N."/>
            <person name="Clum A."/>
            <person name="Copeland A."/>
            <person name="Hainaut M."/>
            <person name="Haridas S."/>
            <person name="Labutti K."/>
            <person name="Lindquist E."/>
            <person name="Lipzen A."/>
            <person name="Khouja H.-R."/>
            <person name="Murat C."/>
            <person name="Ohm R."/>
            <person name="Olson A."/>
            <person name="Spatafora J."/>
            <person name="Veneault-Fourrey C."/>
            <person name="Henrissat B."/>
            <person name="Grigoriev I."/>
            <person name="Martin F."/>
            <person name="Perotto S."/>
        </authorList>
    </citation>
    <scope>NUCLEOTIDE SEQUENCE [LARGE SCALE GENOMIC DNA]</scope>
    <source>
        <strain evidence="3 4">F</strain>
    </source>
</reference>
<evidence type="ECO:0000313" key="4">
    <source>
        <dbReference type="Proteomes" id="UP000235786"/>
    </source>
</evidence>
<dbReference type="EMBL" id="KZ613937">
    <property type="protein sequence ID" value="PMD48034.1"/>
    <property type="molecule type" value="Genomic_DNA"/>
</dbReference>
<dbReference type="PANTHER" id="PTHR43353:SF6">
    <property type="entry name" value="CYTOPLASMIC ALDEHYDE DEHYDROGENASE (EUROFUNG)"/>
    <property type="match status" value="1"/>
</dbReference>
<keyword evidence="1" id="KW-0560">Oxidoreductase</keyword>
<dbReference type="InterPro" id="IPR050740">
    <property type="entry name" value="Aldehyde_DH_Superfamily"/>
</dbReference>
<evidence type="ECO:0000256" key="1">
    <source>
        <dbReference type="ARBA" id="ARBA00023002"/>
    </source>
</evidence>
<proteinExistence type="predicted"/>
<protein>
    <submittedName>
        <fullName evidence="3">Aldehyde dehydrogenase</fullName>
    </submittedName>
</protein>
<dbReference type="OrthoDB" id="310895at2759"/>
<dbReference type="PANTHER" id="PTHR43353">
    <property type="entry name" value="SUCCINATE-SEMIALDEHYDE DEHYDROGENASE, MITOCHONDRIAL"/>
    <property type="match status" value="1"/>
</dbReference>
<keyword evidence="4" id="KW-1185">Reference proteome</keyword>
<dbReference type="SUPFAM" id="SSF53720">
    <property type="entry name" value="ALDH-like"/>
    <property type="match status" value="1"/>
</dbReference>
<organism evidence="3 4">
    <name type="scientific">Hyaloscypha variabilis (strain UAMH 11265 / GT02V1 / F)</name>
    <name type="common">Meliniomyces variabilis</name>
    <dbReference type="NCBI Taxonomy" id="1149755"/>
    <lineage>
        <taxon>Eukaryota</taxon>
        <taxon>Fungi</taxon>
        <taxon>Dikarya</taxon>
        <taxon>Ascomycota</taxon>
        <taxon>Pezizomycotina</taxon>
        <taxon>Leotiomycetes</taxon>
        <taxon>Helotiales</taxon>
        <taxon>Hyaloscyphaceae</taxon>
        <taxon>Hyaloscypha</taxon>
        <taxon>Hyaloscypha variabilis</taxon>
    </lineage>
</organism>
<dbReference type="InterPro" id="IPR016163">
    <property type="entry name" value="Ald_DH_C"/>
</dbReference>
<dbReference type="Gene3D" id="3.40.309.10">
    <property type="entry name" value="Aldehyde Dehydrogenase, Chain A, domain 2"/>
    <property type="match status" value="1"/>
</dbReference>
<feature type="domain" description="Aldehyde dehydrogenase" evidence="2">
    <location>
        <begin position="37"/>
        <end position="492"/>
    </location>
</feature>
<dbReference type="InterPro" id="IPR016161">
    <property type="entry name" value="Ald_DH/histidinol_DH"/>
</dbReference>
<dbReference type="CDD" id="cd07105">
    <property type="entry name" value="ALDH_SaliADH"/>
    <property type="match status" value="1"/>
</dbReference>
<evidence type="ECO:0000259" key="2">
    <source>
        <dbReference type="Pfam" id="PF00171"/>
    </source>
</evidence>
<accession>A0A2J6SB93</accession>
<dbReference type="Proteomes" id="UP000235786">
    <property type="component" value="Unassembled WGS sequence"/>
</dbReference>
<sequence>MAHSNGTVNSNHNSIPAPPVGNTVSLIIGGKNVNGPQEFAVHNPANGEKVWNAGGASVENAIQAVEAAVAAFPSWSKTKPAVRRDIFLRAADIFERRYQELAYYQKQETGADDMFMEWILKLTVDNLKEVAGKCSLVVGSFPASSDEGRAALVLKEPYGVILGIAPWNAPWPLGCRAVAYALAAGNTCVLKGSELSPRCFYAIVSIFREAGLPDGCLNLVFHRPQDAPQVTEKLISHPAVKKVNFTGSTATGAIIAAMAGKYLKPIITELGGKASAIVLADSDIEKAAMASTMGAFLHAGQVCMATERVIVHSSIVEAFTAALKESTNQIFGPKGPSPILVTAVGANKTKALVNAALTKGAQVVLGDPTESQNIDKSSTGMRPIILTNVNKDSDLYQNESFGPSVAIYTFETEDEALAIANDTEYGLSGAVFTKDLTAGLRIAKGYETGAVHINAMTIHDESNLPHGGTKKSGWGRFSGMAGVEEYLRSKVVTFDE</sequence>
<gene>
    <name evidence="3" type="ORF">L207DRAFT_414803</name>
</gene>
<dbReference type="Pfam" id="PF00171">
    <property type="entry name" value="Aldedh"/>
    <property type="match status" value="1"/>
</dbReference>
<dbReference type="InterPro" id="IPR015590">
    <property type="entry name" value="Aldehyde_DH_dom"/>
</dbReference>
<dbReference type="InterPro" id="IPR016162">
    <property type="entry name" value="Ald_DH_N"/>
</dbReference>
<dbReference type="GO" id="GO:0004777">
    <property type="term" value="F:succinate-semialdehyde dehydrogenase (NAD+) activity"/>
    <property type="evidence" value="ECO:0007669"/>
    <property type="project" value="TreeGrafter"/>
</dbReference>
<dbReference type="GO" id="GO:0009450">
    <property type="term" value="P:gamma-aminobutyric acid catabolic process"/>
    <property type="evidence" value="ECO:0007669"/>
    <property type="project" value="TreeGrafter"/>
</dbReference>
<dbReference type="Gene3D" id="3.40.605.10">
    <property type="entry name" value="Aldehyde Dehydrogenase, Chain A, domain 1"/>
    <property type="match status" value="1"/>
</dbReference>
<evidence type="ECO:0000313" key="3">
    <source>
        <dbReference type="EMBL" id="PMD48034.1"/>
    </source>
</evidence>
<dbReference type="STRING" id="1149755.A0A2J6SB93"/>